<dbReference type="PANTHER" id="PTHR10728">
    <property type="entry name" value="CYTOSOLIC PHOSPHOLIPASE A2"/>
    <property type="match status" value="1"/>
</dbReference>
<comment type="similarity">
    <text evidence="6">Belongs to the PPP1R35 family.</text>
</comment>
<dbReference type="InterPro" id="IPR016035">
    <property type="entry name" value="Acyl_Trfase/lysoPLipase"/>
</dbReference>
<dbReference type="GO" id="GO:0005509">
    <property type="term" value="F:calcium ion binding"/>
    <property type="evidence" value="ECO:0007669"/>
    <property type="project" value="TreeGrafter"/>
</dbReference>
<sequence>MQRNRDRDTTAPAQEDVGHTSLEGRGVKSGTRDCHIICSRGTEEVGNMERNYTASEKYIRKSQSVCAGEQDYVNRRKQVVLQSLNSLEMNCTQDSVPHIALLASVSGSTWSMSSLYSDPEWSSNMDTAVSRLLGHAVRLEEALAWLSERAKEEDFSLTDIWGVLTSAGIMKHMDLRHLSEEASRDATNPYPIYSAIEKFCYSNGPVEGKWFEVSPHEAGFSEMGFFVQTSLLGSKFENGELLEEKSEMDMVRLQGVLGSALAREETIRDVIPPWMNVPGLVDSAAEEYLRLYNILDKLVDLTKSTINDPTTLSHLDNLQKILKDEVTNNRSALLESKSPEERTSLFQQWSLELVSAVETWNQGLEEGAFKTYVFLLTKKVLPLILKWEWGTTRNFLYQYEDSTVPTCIRATETFHLIDAGLLINVPYPSFLGDKRDIDLIVAPEYSAGNMFETLTLARDYAAEVKKPFPEIDNKILEDRDWPKDCYVFEGKGKEPTIIYMPLFNRQNCKDAEEFKAKRGEFSTFQGPFSLEKIKFVLDTAKANMKNNKETLLREINKAILRKQNKRKSLQDQFLDSCVYRRIGVCCSGGLLKQKDEDPTPKTGHTHLRTRPLKTSRQSVQSQLKSHFKRHNGNKSTKVCFEEPVVITVTPEPHITQSRDVQPQQPVRGQRRKRGRHHVKTQIRQTVELPAAVTNQEPGCLEKAELNTTLALKAELQSLQGVEFNPQKAIQATLQQSERTKNLISTRATEVVNISRSQHLFTSLVSINVQKEEFLSQALQDRLHLAPSPNCQEKAAEGPSLLQFMTSDLFRQKPLPQEEEPISYRLKPSPWPSGSTFDLYNRQRRWEATP</sequence>
<keyword evidence="2" id="KW-0963">Cytoplasm</keyword>
<evidence type="ECO:0000313" key="11">
    <source>
        <dbReference type="EMBL" id="KAK2832807.1"/>
    </source>
</evidence>
<dbReference type="PANTHER" id="PTHR10728:SF39">
    <property type="entry name" value="CYTOSOLIC PHOSPHOLIPASE A2 GAMMA"/>
    <property type="match status" value="1"/>
</dbReference>
<dbReference type="PROSITE" id="PS51210">
    <property type="entry name" value="PLA2C"/>
    <property type="match status" value="1"/>
</dbReference>
<evidence type="ECO:0000256" key="6">
    <source>
        <dbReference type="ARBA" id="ARBA00029452"/>
    </source>
</evidence>
<keyword evidence="12" id="KW-1185">Reference proteome</keyword>
<dbReference type="InterPro" id="IPR002642">
    <property type="entry name" value="LysoPLipase_cat_dom"/>
</dbReference>
<evidence type="ECO:0000256" key="8">
    <source>
        <dbReference type="SAM" id="Coils"/>
    </source>
</evidence>
<dbReference type="SUPFAM" id="SSF52151">
    <property type="entry name" value="FabD/lysophospholipase-like"/>
    <property type="match status" value="1"/>
</dbReference>
<gene>
    <name evidence="11" type="ORF">Q5P01_016696</name>
</gene>
<evidence type="ECO:0000256" key="4">
    <source>
        <dbReference type="ARBA" id="ARBA00023098"/>
    </source>
</evidence>
<dbReference type="GO" id="GO:0046475">
    <property type="term" value="P:glycerophospholipid catabolic process"/>
    <property type="evidence" value="ECO:0007669"/>
    <property type="project" value="TreeGrafter"/>
</dbReference>
<feature type="compositionally biased region" description="Basic residues" evidence="9">
    <location>
        <begin position="603"/>
        <end position="613"/>
    </location>
</feature>
<proteinExistence type="inferred from homology"/>
<feature type="compositionally biased region" description="Basic residues" evidence="9">
    <location>
        <begin position="668"/>
        <end position="677"/>
    </location>
</feature>
<keyword evidence="5" id="KW-0206">Cytoskeleton</keyword>
<evidence type="ECO:0000313" key="12">
    <source>
        <dbReference type="Proteomes" id="UP001187415"/>
    </source>
</evidence>
<organism evidence="11 12">
    <name type="scientific">Channa striata</name>
    <name type="common">Snakehead murrel</name>
    <name type="synonym">Ophicephalus striatus</name>
    <dbReference type="NCBI Taxonomy" id="64152"/>
    <lineage>
        <taxon>Eukaryota</taxon>
        <taxon>Metazoa</taxon>
        <taxon>Chordata</taxon>
        <taxon>Craniata</taxon>
        <taxon>Vertebrata</taxon>
        <taxon>Euteleostomi</taxon>
        <taxon>Actinopterygii</taxon>
        <taxon>Neopterygii</taxon>
        <taxon>Teleostei</taxon>
        <taxon>Neoteleostei</taxon>
        <taxon>Acanthomorphata</taxon>
        <taxon>Anabantaria</taxon>
        <taxon>Anabantiformes</taxon>
        <taxon>Channoidei</taxon>
        <taxon>Channidae</taxon>
        <taxon>Channa</taxon>
    </lineage>
</organism>
<accession>A0AA88SGG8</accession>
<reference evidence="11" key="1">
    <citation type="submission" date="2023-07" db="EMBL/GenBank/DDBJ databases">
        <title>Chromosome-level Genome Assembly of Striped Snakehead (Channa striata).</title>
        <authorList>
            <person name="Liu H."/>
        </authorList>
    </citation>
    <scope>NUCLEOTIDE SEQUENCE</scope>
    <source>
        <strain evidence="11">Gz</strain>
        <tissue evidence="11">Muscle</tissue>
    </source>
</reference>
<dbReference type="GO" id="GO:0005829">
    <property type="term" value="C:cytosol"/>
    <property type="evidence" value="ECO:0007669"/>
    <property type="project" value="TreeGrafter"/>
</dbReference>
<evidence type="ECO:0000256" key="3">
    <source>
        <dbReference type="ARBA" id="ARBA00022801"/>
    </source>
</evidence>
<evidence type="ECO:0000256" key="7">
    <source>
        <dbReference type="PROSITE-ProRule" id="PRU00555"/>
    </source>
</evidence>
<evidence type="ECO:0000256" key="5">
    <source>
        <dbReference type="ARBA" id="ARBA00023212"/>
    </source>
</evidence>
<dbReference type="Pfam" id="PF15503">
    <property type="entry name" value="PPP1R35_C"/>
    <property type="match status" value="1"/>
</dbReference>
<dbReference type="Gene3D" id="3.40.1090.10">
    <property type="entry name" value="Cytosolic phospholipase A2 catalytic domain"/>
    <property type="match status" value="1"/>
</dbReference>
<evidence type="ECO:0000256" key="2">
    <source>
        <dbReference type="ARBA" id="ARBA00022490"/>
    </source>
</evidence>
<protein>
    <recommendedName>
        <fullName evidence="10">PLA2c domain-containing protein</fullName>
    </recommendedName>
</protein>
<feature type="domain" description="PLA2c" evidence="10">
    <location>
        <begin position="1"/>
        <end position="591"/>
    </location>
</feature>
<dbReference type="Pfam" id="PF01735">
    <property type="entry name" value="PLA2_B"/>
    <property type="match status" value="1"/>
</dbReference>
<dbReference type="GO" id="GO:0005635">
    <property type="term" value="C:nuclear envelope"/>
    <property type="evidence" value="ECO:0007669"/>
    <property type="project" value="TreeGrafter"/>
</dbReference>
<feature type="coiled-coil region" evidence="8">
    <location>
        <begin position="541"/>
        <end position="572"/>
    </location>
</feature>
<feature type="region of interest" description="Disordered" evidence="9">
    <location>
        <begin position="596"/>
        <end position="617"/>
    </location>
</feature>
<dbReference type="GO" id="GO:0005544">
    <property type="term" value="F:calcium-dependent phospholipid binding"/>
    <property type="evidence" value="ECO:0007669"/>
    <property type="project" value="TreeGrafter"/>
</dbReference>
<keyword evidence="7" id="KW-0442">Lipid degradation</keyword>
<dbReference type="AlphaFoldDB" id="A0AA88SGG8"/>
<dbReference type="Proteomes" id="UP001187415">
    <property type="component" value="Unassembled WGS sequence"/>
</dbReference>
<feature type="region of interest" description="Disordered" evidence="9">
    <location>
        <begin position="653"/>
        <end position="677"/>
    </location>
</feature>
<dbReference type="SMART" id="SM00022">
    <property type="entry name" value="PLAc"/>
    <property type="match status" value="1"/>
</dbReference>
<keyword evidence="4 7" id="KW-0443">Lipid metabolism</keyword>
<evidence type="ECO:0000256" key="1">
    <source>
        <dbReference type="ARBA" id="ARBA00004114"/>
    </source>
</evidence>
<feature type="region of interest" description="Disordered" evidence="9">
    <location>
        <begin position="1"/>
        <end position="29"/>
    </location>
</feature>
<evidence type="ECO:0000259" key="10">
    <source>
        <dbReference type="PROSITE" id="PS51210"/>
    </source>
</evidence>
<dbReference type="GO" id="GO:0005814">
    <property type="term" value="C:centriole"/>
    <property type="evidence" value="ECO:0007669"/>
    <property type="project" value="UniProtKB-SubCell"/>
</dbReference>
<dbReference type="GO" id="GO:0005654">
    <property type="term" value="C:nucleoplasm"/>
    <property type="evidence" value="ECO:0007669"/>
    <property type="project" value="TreeGrafter"/>
</dbReference>
<evidence type="ECO:0000256" key="9">
    <source>
        <dbReference type="SAM" id="MobiDB-lite"/>
    </source>
</evidence>
<comment type="caution">
    <text evidence="11">The sequence shown here is derived from an EMBL/GenBank/DDBJ whole genome shotgun (WGS) entry which is preliminary data.</text>
</comment>
<dbReference type="InterPro" id="IPR029135">
    <property type="entry name" value="PPP1R35_C"/>
</dbReference>
<dbReference type="GO" id="GO:0047498">
    <property type="term" value="F:calcium-dependent phospholipase A2 activity"/>
    <property type="evidence" value="ECO:0007669"/>
    <property type="project" value="TreeGrafter"/>
</dbReference>
<name>A0AA88SGG8_CHASR</name>
<feature type="region of interest" description="Disordered" evidence="9">
    <location>
        <begin position="816"/>
        <end position="836"/>
    </location>
</feature>
<keyword evidence="8" id="KW-0175">Coiled coil</keyword>
<dbReference type="EMBL" id="JAUPFM010000013">
    <property type="protein sequence ID" value="KAK2832807.1"/>
    <property type="molecule type" value="Genomic_DNA"/>
</dbReference>
<comment type="subcellular location">
    <subcellularLocation>
        <location evidence="1">Cytoplasm</location>
        <location evidence="1">Cytoskeleton</location>
        <location evidence="1">Microtubule organizing center</location>
        <location evidence="1">Centrosome</location>
        <location evidence="1">Centriole</location>
    </subcellularLocation>
</comment>
<keyword evidence="3 7" id="KW-0378">Hydrolase</keyword>